<dbReference type="AlphaFoldDB" id="A0A1W1XCI2"/>
<keyword evidence="2" id="KW-1133">Transmembrane helix</keyword>
<dbReference type="EMBL" id="FWXH01000003">
    <property type="protein sequence ID" value="SMC21755.1"/>
    <property type="molecule type" value="Genomic_DNA"/>
</dbReference>
<evidence type="ECO:0000313" key="4">
    <source>
        <dbReference type="Proteomes" id="UP000192468"/>
    </source>
</evidence>
<evidence type="ECO:0000256" key="1">
    <source>
        <dbReference type="SAM" id="MobiDB-lite"/>
    </source>
</evidence>
<keyword evidence="4" id="KW-1185">Reference proteome</keyword>
<keyword evidence="2" id="KW-0472">Membrane</keyword>
<name>A0A1W1XCI2_9CLOT</name>
<dbReference type="Proteomes" id="UP000192468">
    <property type="component" value="Unassembled WGS sequence"/>
</dbReference>
<keyword evidence="2" id="KW-0812">Transmembrane</keyword>
<organism evidence="3 4">
    <name type="scientific">Clostridium acidisoli DSM 12555</name>
    <dbReference type="NCBI Taxonomy" id="1121291"/>
    <lineage>
        <taxon>Bacteria</taxon>
        <taxon>Bacillati</taxon>
        <taxon>Bacillota</taxon>
        <taxon>Clostridia</taxon>
        <taxon>Eubacteriales</taxon>
        <taxon>Clostridiaceae</taxon>
        <taxon>Clostridium</taxon>
    </lineage>
</organism>
<feature type="region of interest" description="Disordered" evidence="1">
    <location>
        <begin position="114"/>
        <end position="151"/>
    </location>
</feature>
<accession>A0A1W1XCI2</accession>
<dbReference type="SUPFAM" id="SSF53187">
    <property type="entry name" value="Zn-dependent exopeptidases"/>
    <property type="match status" value="1"/>
</dbReference>
<dbReference type="RefSeq" id="WP_084114925.1">
    <property type="nucleotide sequence ID" value="NZ_FWXH01000003.1"/>
</dbReference>
<reference evidence="3 4" key="1">
    <citation type="submission" date="2017-04" db="EMBL/GenBank/DDBJ databases">
        <authorList>
            <person name="Afonso C.L."/>
            <person name="Miller P.J."/>
            <person name="Scott M.A."/>
            <person name="Spackman E."/>
            <person name="Goraichik I."/>
            <person name="Dimitrov K.M."/>
            <person name="Suarez D.L."/>
            <person name="Swayne D.E."/>
        </authorList>
    </citation>
    <scope>NUCLEOTIDE SEQUENCE [LARGE SCALE GENOMIC DNA]</scope>
    <source>
        <strain evidence="3 4">DSM 12555</strain>
    </source>
</reference>
<feature type="compositionally biased region" description="Low complexity" evidence="1">
    <location>
        <begin position="137"/>
        <end position="151"/>
    </location>
</feature>
<dbReference type="InterPro" id="IPR010897">
    <property type="entry name" value="Spore_II_P"/>
</dbReference>
<dbReference type="OrthoDB" id="1633470at2"/>
<protein>
    <submittedName>
        <fullName evidence="3">Stage II sporulation protein P</fullName>
    </submittedName>
</protein>
<dbReference type="STRING" id="1121291.SAMN02745134_01438"/>
<evidence type="ECO:0000256" key="2">
    <source>
        <dbReference type="SAM" id="Phobius"/>
    </source>
</evidence>
<feature type="transmembrane region" description="Helical" evidence="2">
    <location>
        <begin position="12"/>
        <end position="33"/>
    </location>
</feature>
<evidence type="ECO:0000313" key="3">
    <source>
        <dbReference type="EMBL" id="SMC21755.1"/>
    </source>
</evidence>
<dbReference type="NCBIfam" id="TIGR02867">
    <property type="entry name" value="spore_II_P"/>
    <property type="match status" value="1"/>
</dbReference>
<sequence>MGEKNINNSINTFILVLGISVMIFSIYISTNLFNEQKILQGTNVGKGNMFYTQVLNYTMPVVKVTSFDEEDMAESTFSVKSAVLNYMGINLSNPYEILKKEIAYFNSDNNDTINNDNKSSKDITGYNLNDKDITKDNGTTDSVNNTNSSSQTFQVYNPKLKKNNADTKPEILIYHSHTTESYGVYGPDNMDPTKNVCAVGDEIAKTLSNDYGISVIHDTTIHNATDYNGSYKRSRQTLNKYLAKYGDFKMIIDLHRDSDPNKNNVTTTINGESLGKFMFVMTRKNPHFDKNMIIVNSLLNTSKKYFPQLTIGNGVYYYDYGMNFFNQDESNNAFLLEVGSISNTLDESKGTAKYIARAIAEYINGEK</sequence>
<dbReference type="Pfam" id="PF07454">
    <property type="entry name" value="SpoIIP"/>
    <property type="match status" value="1"/>
</dbReference>
<proteinExistence type="predicted"/>
<gene>
    <name evidence="3" type="ORF">SAMN02745134_01438</name>
</gene>